<evidence type="ECO:0000256" key="16">
    <source>
        <dbReference type="ARBA" id="ARBA00023136"/>
    </source>
</evidence>
<dbReference type="Gene3D" id="3.40.50.300">
    <property type="entry name" value="P-loop containing nucleotide triphosphate hydrolases"/>
    <property type="match status" value="1"/>
</dbReference>
<reference evidence="19" key="1">
    <citation type="submission" date="2023-01" db="EMBL/GenBank/DDBJ databases">
        <title>Genome assembly of the deep-sea coral Lophelia pertusa.</title>
        <authorList>
            <person name="Herrera S."/>
            <person name="Cordes E."/>
        </authorList>
    </citation>
    <scope>NUCLEOTIDE SEQUENCE</scope>
    <source>
        <strain evidence="19">USNM1676648</strain>
        <tissue evidence="19">Polyp</tissue>
    </source>
</reference>
<comment type="caution">
    <text evidence="19">The sequence shown here is derived from an EMBL/GenBank/DDBJ whole genome shotgun (WGS) entry which is preliminary data.</text>
</comment>
<evidence type="ECO:0000256" key="11">
    <source>
        <dbReference type="ARBA" id="ARBA00022805"/>
    </source>
</evidence>
<dbReference type="InterPro" id="IPR027417">
    <property type="entry name" value="P-loop_NTPase"/>
</dbReference>
<sequence>MADGGNPMNQARELIFGAGNLEYQVEQFIKSGGQSVNILLSGKTGVGKSHLTNALIGEELAEEGEAIDPQTDEVTGYEFVKNNVDITVFDTPGLADAKGKDEEYLRKIKAKDIKFDLFLFCTEMNTIRFRNDDLETMKKLTMALGRQLWDNAVIVLTFANEVRPSPSQKAKDVPEKEVFSNRFLGFKKKIKEVLKQLDIPEEVAVNVPFVPAGDLSEPRLPDRENWLTAFWVAAFKRINRSAKAPFLLANVDRIAFSSILLADEENPENEDDHSSQSRGLSPEEVQTMKAMMQQLQDTSFDDKLGGCLKKSRMYDEFGNKCTTPKDQAAKRSVPSIEMDEETSQDVIIEMVGDDTENFMGNLISPAFGYFYQTFFGSIIRYLKKRHT</sequence>
<comment type="cofactor">
    <cofactor evidence="1">
        <name>Mg(2+)</name>
        <dbReference type="ChEBI" id="CHEBI:18420"/>
    </cofactor>
</comment>
<keyword evidence="13" id="KW-0653">Protein transport</keyword>
<evidence type="ECO:0000256" key="15">
    <source>
        <dbReference type="ARBA" id="ARBA00023134"/>
    </source>
</evidence>
<evidence type="ECO:0000256" key="13">
    <source>
        <dbReference type="ARBA" id="ARBA00022927"/>
    </source>
</evidence>
<evidence type="ECO:0000256" key="7">
    <source>
        <dbReference type="ARBA" id="ARBA00022692"/>
    </source>
</evidence>
<dbReference type="AlphaFoldDB" id="A0A9W9ZNU3"/>
<keyword evidence="10" id="KW-0378">Hydrolase</keyword>
<dbReference type="EMBL" id="MU825890">
    <property type="protein sequence ID" value="KAJ7384188.1"/>
    <property type="molecule type" value="Genomic_DNA"/>
</dbReference>
<proteinExistence type="inferred from homology"/>
<keyword evidence="16" id="KW-0472">Membrane</keyword>
<organism evidence="19 20">
    <name type="scientific">Desmophyllum pertusum</name>
    <dbReference type="NCBI Taxonomy" id="174260"/>
    <lineage>
        <taxon>Eukaryota</taxon>
        <taxon>Metazoa</taxon>
        <taxon>Cnidaria</taxon>
        <taxon>Anthozoa</taxon>
        <taxon>Hexacorallia</taxon>
        <taxon>Scleractinia</taxon>
        <taxon>Caryophylliina</taxon>
        <taxon>Caryophylliidae</taxon>
        <taxon>Desmophyllum</taxon>
    </lineage>
</organism>
<keyword evidence="5" id="KW-0150">Chloroplast</keyword>
<dbReference type="OrthoDB" id="8954335at2759"/>
<evidence type="ECO:0000256" key="14">
    <source>
        <dbReference type="ARBA" id="ARBA00022989"/>
    </source>
</evidence>
<keyword evidence="12" id="KW-0460">Magnesium</keyword>
<dbReference type="InterPro" id="IPR045058">
    <property type="entry name" value="GIMA/IAN/Toc"/>
</dbReference>
<dbReference type="GO" id="GO:0016787">
    <property type="term" value="F:hydrolase activity"/>
    <property type="evidence" value="ECO:0007669"/>
    <property type="project" value="UniProtKB-KW"/>
</dbReference>
<dbReference type="Proteomes" id="UP001163046">
    <property type="component" value="Unassembled WGS sequence"/>
</dbReference>
<keyword evidence="8" id="KW-0479">Metal-binding</keyword>
<evidence type="ECO:0000256" key="3">
    <source>
        <dbReference type="ARBA" id="ARBA00008535"/>
    </source>
</evidence>
<dbReference type="GO" id="GO:0046872">
    <property type="term" value="F:metal ion binding"/>
    <property type="evidence" value="ECO:0007669"/>
    <property type="project" value="UniProtKB-KW"/>
</dbReference>
<evidence type="ECO:0000256" key="8">
    <source>
        <dbReference type="ARBA" id="ARBA00022723"/>
    </source>
</evidence>
<evidence type="ECO:0000259" key="18">
    <source>
        <dbReference type="Pfam" id="PF04548"/>
    </source>
</evidence>
<evidence type="ECO:0000256" key="5">
    <source>
        <dbReference type="ARBA" id="ARBA00022528"/>
    </source>
</evidence>
<keyword evidence="15" id="KW-0342">GTP-binding</keyword>
<dbReference type="PANTHER" id="PTHR10903:SF135">
    <property type="entry name" value="TRANSLOCASE OF CHLOROPLAST 120, CHLOROPLASTIC-RELATED"/>
    <property type="match status" value="1"/>
</dbReference>
<evidence type="ECO:0000256" key="4">
    <source>
        <dbReference type="ARBA" id="ARBA00022448"/>
    </source>
</evidence>
<dbReference type="GO" id="GO:0015031">
    <property type="term" value="P:protein transport"/>
    <property type="evidence" value="ECO:0007669"/>
    <property type="project" value="UniProtKB-KW"/>
</dbReference>
<dbReference type="GO" id="GO:0016020">
    <property type="term" value="C:membrane"/>
    <property type="evidence" value="ECO:0007669"/>
    <property type="project" value="UniProtKB-SubCell"/>
</dbReference>
<keyword evidence="20" id="KW-1185">Reference proteome</keyword>
<dbReference type="GO" id="GO:0005525">
    <property type="term" value="F:GTP binding"/>
    <property type="evidence" value="ECO:0007669"/>
    <property type="project" value="UniProtKB-KW"/>
</dbReference>
<evidence type="ECO:0000256" key="10">
    <source>
        <dbReference type="ARBA" id="ARBA00022801"/>
    </source>
</evidence>
<keyword evidence="9" id="KW-0547">Nucleotide-binding</keyword>
<dbReference type="SUPFAM" id="SSF52540">
    <property type="entry name" value="P-loop containing nucleoside triphosphate hydrolases"/>
    <property type="match status" value="1"/>
</dbReference>
<evidence type="ECO:0000256" key="6">
    <source>
        <dbReference type="ARBA" id="ARBA00022640"/>
    </source>
</evidence>
<keyword evidence="4" id="KW-0813">Transport</keyword>
<evidence type="ECO:0000256" key="17">
    <source>
        <dbReference type="ARBA" id="ARBA00024013"/>
    </source>
</evidence>
<evidence type="ECO:0000313" key="19">
    <source>
        <dbReference type="EMBL" id="KAJ7384188.1"/>
    </source>
</evidence>
<comment type="subcellular location">
    <subcellularLocation>
        <location evidence="2">Membrane</location>
        <topology evidence="2">Single-pass membrane protein</topology>
    </subcellularLocation>
    <subcellularLocation>
        <location evidence="17">Plastid</location>
        <location evidence="17">Chloroplast outer membrane</location>
    </subcellularLocation>
</comment>
<evidence type="ECO:0000256" key="1">
    <source>
        <dbReference type="ARBA" id="ARBA00001946"/>
    </source>
</evidence>
<keyword evidence="6" id="KW-0934">Plastid</keyword>
<accession>A0A9W9ZNU3</accession>
<evidence type="ECO:0000256" key="2">
    <source>
        <dbReference type="ARBA" id="ARBA00004167"/>
    </source>
</evidence>
<protein>
    <recommendedName>
        <fullName evidence="18">AIG1-type G domain-containing protein</fullName>
    </recommendedName>
</protein>
<evidence type="ECO:0000256" key="9">
    <source>
        <dbReference type="ARBA" id="ARBA00022741"/>
    </source>
</evidence>
<name>A0A9W9ZNU3_9CNID</name>
<evidence type="ECO:0000313" key="20">
    <source>
        <dbReference type="Proteomes" id="UP001163046"/>
    </source>
</evidence>
<dbReference type="PANTHER" id="PTHR10903">
    <property type="entry name" value="GTPASE, IMAP FAMILY MEMBER-RELATED"/>
    <property type="match status" value="1"/>
</dbReference>
<keyword evidence="11" id="KW-1002">Plastid outer membrane</keyword>
<feature type="domain" description="AIG1-type G" evidence="18">
    <location>
        <begin position="37"/>
        <end position="164"/>
    </location>
</feature>
<dbReference type="Pfam" id="PF04548">
    <property type="entry name" value="AIG1"/>
    <property type="match status" value="1"/>
</dbReference>
<evidence type="ECO:0000256" key="12">
    <source>
        <dbReference type="ARBA" id="ARBA00022842"/>
    </source>
</evidence>
<keyword evidence="14" id="KW-1133">Transmembrane helix</keyword>
<keyword evidence="7" id="KW-0812">Transmembrane</keyword>
<comment type="similarity">
    <text evidence="3">Belongs to the TRAFAC class TrmE-Era-EngA-EngB-Septin-like GTPase superfamily. AIG1/Toc34/Toc159-like paraseptin GTPase family. IAN subfamily.</text>
</comment>
<gene>
    <name evidence="19" type="ORF">OS493_023517</name>
</gene>
<dbReference type="InterPro" id="IPR006703">
    <property type="entry name" value="G_AIG1"/>
</dbReference>